<dbReference type="EMBL" id="JBBKAJ010000032">
    <property type="protein sequence ID" value="MEJ8639918.1"/>
    <property type="molecule type" value="Genomic_DNA"/>
</dbReference>
<proteinExistence type="predicted"/>
<dbReference type="Proteomes" id="UP001377168">
    <property type="component" value="Unassembled WGS sequence"/>
</dbReference>
<keyword evidence="2" id="KW-1185">Reference proteome</keyword>
<organism evidence="1 2">
    <name type="scientific">Streptomyces achmelvichensis</name>
    <dbReference type="NCBI Taxonomy" id="3134111"/>
    <lineage>
        <taxon>Bacteria</taxon>
        <taxon>Bacillati</taxon>
        <taxon>Actinomycetota</taxon>
        <taxon>Actinomycetes</taxon>
        <taxon>Kitasatosporales</taxon>
        <taxon>Streptomycetaceae</taxon>
        <taxon>Streptomyces</taxon>
    </lineage>
</organism>
<accession>A0ACC6Q843</accession>
<evidence type="ECO:0000313" key="2">
    <source>
        <dbReference type="Proteomes" id="UP001377168"/>
    </source>
</evidence>
<protein>
    <submittedName>
        <fullName evidence="1">FkbM family methyltransferase</fullName>
    </submittedName>
</protein>
<comment type="caution">
    <text evidence="1">The sequence shown here is derived from an EMBL/GenBank/DDBJ whole genome shotgun (WGS) entry which is preliminary data.</text>
</comment>
<sequence length="430" mass="47546">MFDTEAVRDRLRLVRRDMMKCPMRIPANPEVVQSSGPYPQFLDLVNTVTALQNRIFKKGLVAQEPEATAAALAIMQAAPPHAEMFDVGAHVGIYSALTEAIYSSAVTLTAFEPMPSTAEICRSVRDANDLTYEVFELALSTESGYADLQINGSSESGNSLTPNLFNASGSQRVETMSLDSFCAQQNKIPYFLKIDVESHEAHVLQGGRETIRAARPWIVCELLPTSHQKIPDPSAEEHLHETLTELGGLGYKFYLLEADDGWASHSAEEVMKTRRELPRGDKRRNWLLAPESLHTGFTSRYQDWYKAIRACNYRTAPIRTGGFDEMQGAFYDRESALAHMEFEQPLTVELPAEGSITGRVPKFQGWGTPGGVVHLLDRNSHVAASTSINISGYWSTRLAGAIQPGPQELTAVMIVDGKVKTEHKIVFTVA</sequence>
<gene>
    <name evidence="1" type="ORF">WKI67_42145</name>
</gene>
<keyword evidence="1" id="KW-0489">Methyltransferase</keyword>
<evidence type="ECO:0000313" key="1">
    <source>
        <dbReference type="EMBL" id="MEJ8639918.1"/>
    </source>
</evidence>
<name>A0ACC6Q843_9ACTN</name>
<keyword evidence="1" id="KW-0808">Transferase</keyword>
<reference evidence="1" key="1">
    <citation type="submission" date="2024-03" db="EMBL/GenBank/DDBJ databases">
        <title>Novel Streptomyces species of biotechnological and ecological value are a feature of Machair soil.</title>
        <authorList>
            <person name="Prole J.R."/>
            <person name="Goodfellow M."/>
            <person name="Allenby N."/>
            <person name="Ward A.C."/>
        </authorList>
    </citation>
    <scope>NUCLEOTIDE SEQUENCE</scope>
    <source>
        <strain evidence="1">MS2.AVA.5</strain>
    </source>
</reference>